<comment type="caution">
    <text evidence="1">The sequence shown here is derived from an EMBL/GenBank/DDBJ whole genome shotgun (WGS) entry which is preliminary data.</text>
</comment>
<reference evidence="1 2" key="1">
    <citation type="journal article" date="2024" name="BMC Genomics">
        <title>De novo assembly and annotation of Popillia japonica's genome with initial clues to its potential as an invasive pest.</title>
        <authorList>
            <person name="Cucini C."/>
            <person name="Boschi S."/>
            <person name="Funari R."/>
            <person name="Cardaioli E."/>
            <person name="Iannotti N."/>
            <person name="Marturano G."/>
            <person name="Paoli F."/>
            <person name="Bruttini M."/>
            <person name="Carapelli A."/>
            <person name="Frati F."/>
            <person name="Nardi F."/>
        </authorList>
    </citation>
    <scope>NUCLEOTIDE SEQUENCE [LARGE SCALE GENOMIC DNA]</scope>
    <source>
        <strain evidence="1">DMR45628</strain>
    </source>
</reference>
<protein>
    <submittedName>
        <fullName evidence="1">Uncharacterized protein</fullName>
    </submittedName>
</protein>
<proteinExistence type="predicted"/>
<dbReference type="AlphaFoldDB" id="A0AAW1JWR0"/>
<organism evidence="1 2">
    <name type="scientific">Popillia japonica</name>
    <name type="common">Japanese beetle</name>
    <dbReference type="NCBI Taxonomy" id="7064"/>
    <lineage>
        <taxon>Eukaryota</taxon>
        <taxon>Metazoa</taxon>
        <taxon>Ecdysozoa</taxon>
        <taxon>Arthropoda</taxon>
        <taxon>Hexapoda</taxon>
        <taxon>Insecta</taxon>
        <taxon>Pterygota</taxon>
        <taxon>Neoptera</taxon>
        <taxon>Endopterygota</taxon>
        <taxon>Coleoptera</taxon>
        <taxon>Polyphaga</taxon>
        <taxon>Scarabaeiformia</taxon>
        <taxon>Scarabaeidae</taxon>
        <taxon>Rutelinae</taxon>
        <taxon>Popillia</taxon>
    </lineage>
</organism>
<accession>A0AAW1JWR0</accession>
<keyword evidence="2" id="KW-1185">Reference proteome</keyword>
<sequence length="146" mass="16908">MFIDVLEPVALPYVQQDNNARFQQDNVLEPVALPYVQQDNNARFQQDNVRPHVAIRNPGKVYTKTSFSEVQDWTVCNVIKKGRKVEDIKDMSLEQLVCKNKISKEKLRNLQDMLDYIPLKHLAFYESLIERTQQGFNGEAAPISQN</sequence>
<dbReference type="Proteomes" id="UP001458880">
    <property type="component" value="Unassembled WGS sequence"/>
</dbReference>
<gene>
    <name evidence="1" type="ORF">QE152_g27082</name>
</gene>
<evidence type="ECO:0000313" key="2">
    <source>
        <dbReference type="Proteomes" id="UP001458880"/>
    </source>
</evidence>
<dbReference type="EMBL" id="JASPKY010000324">
    <property type="protein sequence ID" value="KAK9708641.1"/>
    <property type="molecule type" value="Genomic_DNA"/>
</dbReference>
<evidence type="ECO:0000313" key="1">
    <source>
        <dbReference type="EMBL" id="KAK9708641.1"/>
    </source>
</evidence>
<name>A0AAW1JWR0_POPJA</name>